<feature type="region of interest" description="Disordered" evidence="1">
    <location>
        <begin position="66"/>
        <end position="92"/>
    </location>
</feature>
<evidence type="ECO:0000256" key="1">
    <source>
        <dbReference type="SAM" id="MobiDB-lite"/>
    </source>
</evidence>
<reference evidence="2" key="2">
    <citation type="submission" date="2023-06" db="EMBL/GenBank/DDBJ databases">
        <authorList>
            <person name="Ma L."/>
            <person name="Liu K.-W."/>
            <person name="Li Z."/>
            <person name="Hsiao Y.-Y."/>
            <person name="Qi Y."/>
            <person name="Fu T."/>
            <person name="Tang G."/>
            <person name="Zhang D."/>
            <person name="Sun W.-H."/>
            <person name="Liu D.-K."/>
            <person name="Li Y."/>
            <person name="Chen G.-Z."/>
            <person name="Liu X.-D."/>
            <person name="Liao X.-Y."/>
            <person name="Jiang Y.-T."/>
            <person name="Yu X."/>
            <person name="Hao Y."/>
            <person name="Huang J."/>
            <person name="Zhao X.-W."/>
            <person name="Ke S."/>
            <person name="Chen Y.-Y."/>
            <person name="Wu W.-L."/>
            <person name="Hsu J.-L."/>
            <person name="Lin Y.-F."/>
            <person name="Huang M.-D."/>
            <person name="Li C.-Y."/>
            <person name="Huang L."/>
            <person name="Wang Z.-W."/>
            <person name="Zhao X."/>
            <person name="Zhong W.-Y."/>
            <person name="Peng D.-H."/>
            <person name="Ahmad S."/>
            <person name="Lan S."/>
            <person name="Zhang J.-S."/>
            <person name="Tsai W.-C."/>
            <person name="Van De Peer Y."/>
            <person name="Liu Z.-J."/>
        </authorList>
    </citation>
    <scope>NUCLEOTIDE SEQUENCE</scope>
    <source>
        <strain evidence="2">CP</strain>
        <tissue evidence="2">Leaves</tissue>
    </source>
</reference>
<sequence>MDSPPSKMSGENWVANGEESGLVAGGERKDGGRGGEGNGGLGGLLVAMGGTGRGCARRIYSYGHASSRKEDSDLSINSVKSRDADDSSSYAGSSYINSPYTDELSELLSQSDIWLGRAELLKSLLGSGIVASIDDIADKEVFCASA</sequence>
<dbReference type="AlphaFoldDB" id="A0AAV9DFG1"/>
<dbReference type="PANTHER" id="PTHR35478:SF1">
    <property type="entry name" value="ZINC FINGER FYVE DOMAIN-CONTAINING PROTEIN 26"/>
    <property type="match status" value="1"/>
</dbReference>
<keyword evidence="3" id="KW-1185">Reference proteome</keyword>
<protein>
    <submittedName>
        <fullName evidence="2">Uncharacterized protein</fullName>
    </submittedName>
</protein>
<comment type="caution">
    <text evidence="2">The sequence shown here is derived from an EMBL/GenBank/DDBJ whole genome shotgun (WGS) entry which is preliminary data.</text>
</comment>
<dbReference type="EMBL" id="JAUJYO010000014">
    <property type="protein sequence ID" value="KAK1298838.1"/>
    <property type="molecule type" value="Genomic_DNA"/>
</dbReference>
<gene>
    <name evidence="2" type="ORF">QJS10_CPB14g00996</name>
</gene>
<dbReference type="Proteomes" id="UP001180020">
    <property type="component" value="Unassembled WGS sequence"/>
</dbReference>
<dbReference type="PANTHER" id="PTHR35478">
    <property type="entry name" value="ZINC FINGER FYVE DOMAIN PROTEIN"/>
    <property type="match status" value="1"/>
</dbReference>
<feature type="region of interest" description="Disordered" evidence="1">
    <location>
        <begin position="1"/>
        <end position="40"/>
    </location>
</feature>
<evidence type="ECO:0000313" key="3">
    <source>
        <dbReference type="Proteomes" id="UP001180020"/>
    </source>
</evidence>
<accession>A0AAV9DFG1</accession>
<organism evidence="2 3">
    <name type="scientific">Acorus calamus</name>
    <name type="common">Sweet flag</name>
    <dbReference type="NCBI Taxonomy" id="4465"/>
    <lineage>
        <taxon>Eukaryota</taxon>
        <taxon>Viridiplantae</taxon>
        <taxon>Streptophyta</taxon>
        <taxon>Embryophyta</taxon>
        <taxon>Tracheophyta</taxon>
        <taxon>Spermatophyta</taxon>
        <taxon>Magnoliopsida</taxon>
        <taxon>Liliopsida</taxon>
        <taxon>Acoraceae</taxon>
        <taxon>Acorus</taxon>
    </lineage>
</organism>
<evidence type="ECO:0000313" key="2">
    <source>
        <dbReference type="EMBL" id="KAK1298838.1"/>
    </source>
</evidence>
<name>A0AAV9DFG1_ACOCL</name>
<proteinExistence type="predicted"/>
<reference evidence="2" key="1">
    <citation type="journal article" date="2023" name="Nat. Commun.">
        <title>Diploid and tetraploid genomes of Acorus and the evolution of monocots.</title>
        <authorList>
            <person name="Ma L."/>
            <person name="Liu K.W."/>
            <person name="Li Z."/>
            <person name="Hsiao Y.Y."/>
            <person name="Qi Y."/>
            <person name="Fu T."/>
            <person name="Tang G.D."/>
            <person name="Zhang D."/>
            <person name="Sun W.H."/>
            <person name="Liu D.K."/>
            <person name="Li Y."/>
            <person name="Chen G.Z."/>
            <person name="Liu X.D."/>
            <person name="Liao X.Y."/>
            <person name="Jiang Y.T."/>
            <person name="Yu X."/>
            <person name="Hao Y."/>
            <person name="Huang J."/>
            <person name="Zhao X.W."/>
            <person name="Ke S."/>
            <person name="Chen Y.Y."/>
            <person name="Wu W.L."/>
            <person name="Hsu J.L."/>
            <person name="Lin Y.F."/>
            <person name="Huang M.D."/>
            <person name="Li C.Y."/>
            <person name="Huang L."/>
            <person name="Wang Z.W."/>
            <person name="Zhao X."/>
            <person name="Zhong W.Y."/>
            <person name="Peng D.H."/>
            <person name="Ahmad S."/>
            <person name="Lan S."/>
            <person name="Zhang J.S."/>
            <person name="Tsai W.C."/>
            <person name="Van de Peer Y."/>
            <person name="Liu Z.J."/>
        </authorList>
    </citation>
    <scope>NUCLEOTIDE SEQUENCE</scope>
    <source>
        <strain evidence="2">CP</strain>
    </source>
</reference>